<name>A0A8H3FSH4_9LECA</name>
<proteinExistence type="predicted"/>
<dbReference type="Gene3D" id="3.10.450.50">
    <property type="match status" value="1"/>
</dbReference>
<accession>A0A8H3FSH4</accession>
<organism evidence="2 3">
    <name type="scientific">Gomphillus americanus</name>
    <dbReference type="NCBI Taxonomy" id="1940652"/>
    <lineage>
        <taxon>Eukaryota</taxon>
        <taxon>Fungi</taxon>
        <taxon>Dikarya</taxon>
        <taxon>Ascomycota</taxon>
        <taxon>Pezizomycotina</taxon>
        <taxon>Lecanoromycetes</taxon>
        <taxon>OSLEUM clade</taxon>
        <taxon>Ostropomycetidae</taxon>
        <taxon>Ostropales</taxon>
        <taxon>Graphidaceae</taxon>
        <taxon>Gomphilloideae</taxon>
        <taxon>Gomphillus</taxon>
    </lineage>
</organism>
<protein>
    <recommendedName>
        <fullName evidence="1">SnoaL-like domain-containing protein</fullName>
    </recommendedName>
</protein>
<comment type="caution">
    <text evidence="2">The sequence shown here is derived from an EMBL/GenBank/DDBJ whole genome shotgun (WGS) entry which is preliminary data.</text>
</comment>
<evidence type="ECO:0000313" key="3">
    <source>
        <dbReference type="Proteomes" id="UP000664169"/>
    </source>
</evidence>
<keyword evidence="3" id="KW-1185">Reference proteome</keyword>
<evidence type="ECO:0000313" key="2">
    <source>
        <dbReference type="EMBL" id="CAF9929956.1"/>
    </source>
</evidence>
<sequence>MADSPSALAEAWAKNWSQSQAAPWVALYTDSATYTDHAFCFKRSGRTSLTRHHEIWRESIPDFDMTIVHEWKLEGDRYTFRFRATGTFKKDLPQRKSTGKHFVMLGSVDFVVVEKEGKWFIDSVNEWYNPDFGEVSADDYRVISESS</sequence>
<dbReference type="EMBL" id="CAJPDQ010000034">
    <property type="protein sequence ID" value="CAF9929956.1"/>
    <property type="molecule type" value="Genomic_DNA"/>
</dbReference>
<feature type="domain" description="SnoaL-like" evidence="1">
    <location>
        <begin position="10"/>
        <end position="119"/>
    </location>
</feature>
<dbReference type="AlphaFoldDB" id="A0A8H3FSH4"/>
<evidence type="ECO:0000259" key="1">
    <source>
        <dbReference type="Pfam" id="PF12680"/>
    </source>
</evidence>
<dbReference type="InterPro" id="IPR037401">
    <property type="entry name" value="SnoaL-like"/>
</dbReference>
<dbReference type="SUPFAM" id="SSF54427">
    <property type="entry name" value="NTF2-like"/>
    <property type="match status" value="1"/>
</dbReference>
<gene>
    <name evidence="2" type="ORF">GOMPHAMPRED_005524</name>
</gene>
<dbReference type="Proteomes" id="UP000664169">
    <property type="component" value="Unassembled WGS sequence"/>
</dbReference>
<reference evidence="2" key="1">
    <citation type="submission" date="2021-03" db="EMBL/GenBank/DDBJ databases">
        <authorList>
            <person name="Tagirdzhanova G."/>
        </authorList>
    </citation>
    <scope>NUCLEOTIDE SEQUENCE</scope>
</reference>
<dbReference type="InterPro" id="IPR032710">
    <property type="entry name" value="NTF2-like_dom_sf"/>
</dbReference>
<dbReference type="OrthoDB" id="4126403at2759"/>
<dbReference type="Pfam" id="PF12680">
    <property type="entry name" value="SnoaL_2"/>
    <property type="match status" value="1"/>
</dbReference>